<dbReference type="AlphaFoldDB" id="A0A429G714"/>
<evidence type="ECO:0000256" key="4">
    <source>
        <dbReference type="ARBA" id="ARBA00023014"/>
    </source>
</evidence>
<dbReference type="SUPFAM" id="SSF50022">
    <property type="entry name" value="ISP domain"/>
    <property type="match status" value="1"/>
</dbReference>
<evidence type="ECO:0000256" key="6">
    <source>
        <dbReference type="ARBA" id="ARBA00034078"/>
    </source>
</evidence>
<dbReference type="GO" id="GO:0046872">
    <property type="term" value="F:metal ion binding"/>
    <property type="evidence" value="ECO:0007669"/>
    <property type="project" value="UniProtKB-KW"/>
</dbReference>
<dbReference type="InterPro" id="IPR019546">
    <property type="entry name" value="TAT_signal_bac_arc"/>
</dbReference>
<sequence>MIRMVEMTRRDFIKASVVTSVALAAASLGIPLVQYISSERVVTGKIGAGSSSLPLKIANINDLEPDSQMQFTMPLNPDGSRGQHPAILIRLRPELAQKAGTELKAFSAVCTHLGCIVHLEKKDDIYCPCHAGYFDPVTGEVLAGPPKKPLPEVKIRIDENGDIYAEGWKK</sequence>
<keyword evidence="3" id="KW-0408">Iron</keyword>
<dbReference type="GO" id="GO:0016020">
    <property type="term" value="C:membrane"/>
    <property type="evidence" value="ECO:0007669"/>
    <property type="project" value="InterPro"/>
</dbReference>
<dbReference type="InterPro" id="IPR036922">
    <property type="entry name" value="Rieske_2Fe-2S_sf"/>
</dbReference>
<evidence type="ECO:0000256" key="3">
    <source>
        <dbReference type="ARBA" id="ARBA00023004"/>
    </source>
</evidence>
<keyword evidence="1" id="KW-0001">2Fe-2S</keyword>
<reference evidence="8 9" key="1">
    <citation type="submission" date="2018-10" db="EMBL/GenBank/DDBJ databases">
        <title>Co-occurring genomic capacity for anaerobic methane metabolism and dissimilatory sulfite reduction discovered in the Korarchaeota.</title>
        <authorList>
            <person name="Mckay L.J."/>
            <person name="Dlakic M."/>
            <person name="Fields M.W."/>
            <person name="Delmont T.O."/>
            <person name="Eren A.M."/>
            <person name="Jay Z.J."/>
            <person name="Klingelsmith K.B."/>
            <person name="Rusch D.B."/>
            <person name="Inskeep W.P."/>
        </authorList>
    </citation>
    <scope>NUCLEOTIDE SEQUENCE [LARGE SCALE GENOMIC DNA]</scope>
    <source>
        <strain evidence="8 9">WS</strain>
    </source>
</reference>
<comment type="caution">
    <text evidence="8">The sequence shown here is derived from an EMBL/GenBank/DDBJ whole genome shotgun (WGS) entry which is preliminary data.</text>
</comment>
<dbReference type="PROSITE" id="PS51296">
    <property type="entry name" value="RIESKE"/>
    <property type="match status" value="1"/>
</dbReference>
<dbReference type="NCBIfam" id="TIGR01409">
    <property type="entry name" value="TAT_signal_seq"/>
    <property type="match status" value="1"/>
</dbReference>
<dbReference type="GO" id="GO:0051537">
    <property type="term" value="F:2 iron, 2 sulfur cluster binding"/>
    <property type="evidence" value="ECO:0007669"/>
    <property type="project" value="UniProtKB-KW"/>
</dbReference>
<keyword evidence="5" id="KW-1015">Disulfide bond</keyword>
<comment type="cofactor">
    <cofactor evidence="6">
        <name>[2Fe-2S] cluster</name>
        <dbReference type="ChEBI" id="CHEBI:190135"/>
    </cofactor>
</comment>
<gene>
    <name evidence="8" type="ORF">D9Q81_02875</name>
</gene>
<proteinExistence type="predicted"/>
<accession>A0A429G714</accession>
<evidence type="ECO:0000259" key="7">
    <source>
        <dbReference type="PROSITE" id="PS51296"/>
    </source>
</evidence>
<dbReference type="InterPro" id="IPR006311">
    <property type="entry name" value="TAT_signal"/>
</dbReference>
<dbReference type="InterPro" id="IPR017941">
    <property type="entry name" value="Rieske_2Fe-2S"/>
</dbReference>
<dbReference type="Gene3D" id="2.102.10.10">
    <property type="entry name" value="Rieske [2Fe-2S] iron-sulphur domain"/>
    <property type="match status" value="1"/>
</dbReference>
<keyword evidence="4" id="KW-0411">Iron-sulfur</keyword>
<evidence type="ECO:0000256" key="5">
    <source>
        <dbReference type="ARBA" id="ARBA00023157"/>
    </source>
</evidence>
<dbReference type="PROSITE" id="PS51318">
    <property type="entry name" value="TAT"/>
    <property type="match status" value="1"/>
</dbReference>
<evidence type="ECO:0000256" key="2">
    <source>
        <dbReference type="ARBA" id="ARBA00022723"/>
    </source>
</evidence>
<evidence type="ECO:0000313" key="9">
    <source>
        <dbReference type="Proteomes" id="UP000278149"/>
    </source>
</evidence>
<keyword evidence="2" id="KW-0479">Metal-binding</keyword>
<name>A0A429G714_9CREN</name>
<dbReference type="Proteomes" id="UP000278149">
    <property type="component" value="Unassembled WGS sequence"/>
</dbReference>
<organism evidence="8 9">
    <name type="scientific">Candidatus Korarchaeum cryptofilum</name>
    <dbReference type="NCBI Taxonomy" id="498846"/>
    <lineage>
        <taxon>Archaea</taxon>
        <taxon>Thermoproteota</taxon>
        <taxon>Candidatus Korarchaeia</taxon>
        <taxon>Candidatus Korarchaeales</taxon>
        <taxon>Candidatus Korarchaeaceae</taxon>
        <taxon>Candidatus Korarchaeum</taxon>
    </lineage>
</organism>
<dbReference type="InterPro" id="IPR014349">
    <property type="entry name" value="Rieske_Fe-S_prot"/>
</dbReference>
<evidence type="ECO:0000313" key="8">
    <source>
        <dbReference type="EMBL" id="RSN69564.1"/>
    </source>
</evidence>
<dbReference type="PANTHER" id="PTHR10134">
    <property type="entry name" value="CYTOCHROME B-C1 COMPLEX SUBUNIT RIESKE, MITOCHONDRIAL"/>
    <property type="match status" value="1"/>
</dbReference>
<protein>
    <submittedName>
        <fullName evidence="8">Twin-arginine translocation signal domain-containing protein</fullName>
    </submittedName>
</protein>
<dbReference type="CDD" id="cd03467">
    <property type="entry name" value="Rieske"/>
    <property type="match status" value="1"/>
</dbReference>
<dbReference type="PRINTS" id="PR00162">
    <property type="entry name" value="RIESKE"/>
</dbReference>
<feature type="domain" description="Rieske" evidence="7">
    <location>
        <begin position="102"/>
        <end position="164"/>
    </location>
</feature>
<dbReference type="InterPro" id="IPR005805">
    <property type="entry name" value="Rieske_Fe-S_prot_C"/>
</dbReference>
<evidence type="ECO:0000256" key="1">
    <source>
        <dbReference type="ARBA" id="ARBA00022714"/>
    </source>
</evidence>
<dbReference type="EMBL" id="RCOR01000018">
    <property type="protein sequence ID" value="RSN69564.1"/>
    <property type="molecule type" value="Genomic_DNA"/>
</dbReference>
<dbReference type="Pfam" id="PF00355">
    <property type="entry name" value="Rieske"/>
    <property type="match status" value="1"/>
</dbReference>